<evidence type="ECO:0000256" key="5">
    <source>
        <dbReference type="ARBA" id="ARBA00012109"/>
    </source>
</evidence>
<keyword evidence="8" id="KW-0256">Endoplasmic reticulum</keyword>
<keyword evidence="6 15" id="KW-0349">Heme</keyword>
<dbReference type="InterPro" id="IPR017972">
    <property type="entry name" value="Cyt_P450_CS"/>
</dbReference>
<dbReference type="EC" id="1.14.14.1" evidence="5"/>
<dbReference type="CDD" id="cd11056">
    <property type="entry name" value="CYP6-like"/>
    <property type="match status" value="1"/>
</dbReference>
<dbReference type="Gene3D" id="1.10.630.10">
    <property type="entry name" value="Cytochrome P450"/>
    <property type="match status" value="1"/>
</dbReference>
<dbReference type="PROSITE" id="PS00086">
    <property type="entry name" value="CYTOCHROME_P450"/>
    <property type="match status" value="1"/>
</dbReference>
<keyword evidence="12 15" id="KW-0503">Monooxygenase</keyword>
<dbReference type="InterPro" id="IPR050476">
    <property type="entry name" value="Insect_CytP450_Detox"/>
</dbReference>
<evidence type="ECO:0000256" key="14">
    <source>
        <dbReference type="ARBA" id="ARBA00047827"/>
    </source>
</evidence>
<keyword evidence="17" id="KW-1185">Reference proteome</keyword>
<evidence type="ECO:0000256" key="1">
    <source>
        <dbReference type="ARBA" id="ARBA00001971"/>
    </source>
</evidence>
<evidence type="ECO:0000256" key="3">
    <source>
        <dbReference type="ARBA" id="ARBA00004406"/>
    </source>
</evidence>
<comment type="catalytic activity">
    <reaction evidence="14">
        <text>an organic molecule + reduced [NADPH--hemoprotein reductase] + O2 = an alcohol + oxidized [NADPH--hemoprotein reductase] + H2O + H(+)</text>
        <dbReference type="Rhea" id="RHEA:17149"/>
        <dbReference type="Rhea" id="RHEA-COMP:11964"/>
        <dbReference type="Rhea" id="RHEA-COMP:11965"/>
        <dbReference type="ChEBI" id="CHEBI:15377"/>
        <dbReference type="ChEBI" id="CHEBI:15378"/>
        <dbReference type="ChEBI" id="CHEBI:15379"/>
        <dbReference type="ChEBI" id="CHEBI:30879"/>
        <dbReference type="ChEBI" id="CHEBI:57618"/>
        <dbReference type="ChEBI" id="CHEBI:58210"/>
        <dbReference type="ChEBI" id="CHEBI:142491"/>
        <dbReference type="EC" id="1.14.14.1"/>
    </reaction>
</comment>
<evidence type="ECO:0000256" key="4">
    <source>
        <dbReference type="ARBA" id="ARBA00010617"/>
    </source>
</evidence>
<evidence type="ECO:0000256" key="2">
    <source>
        <dbReference type="ARBA" id="ARBA00004174"/>
    </source>
</evidence>
<evidence type="ECO:0000256" key="13">
    <source>
        <dbReference type="ARBA" id="ARBA00023136"/>
    </source>
</evidence>
<gene>
    <name evidence="16" type="ORF">CHILSU_LOCUS7117</name>
</gene>
<dbReference type="SUPFAM" id="SSF48264">
    <property type="entry name" value="Cytochrome P450"/>
    <property type="match status" value="1"/>
</dbReference>
<evidence type="ECO:0000313" key="16">
    <source>
        <dbReference type="EMBL" id="CAH0403827.1"/>
    </source>
</evidence>
<proteinExistence type="inferred from homology"/>
<sequence length="505" mass="58067">MTLAIILVTLLSLIILLLLYCLLGNRQYWKQFNVKGPEPSALFGNYKDVILRRVTSFDFHEKIYNSHPNEKVVGLYRFNTPVLLLRDLDIVQQVSIRDFDSFVNRGIEFGDKLSTNLGSSCDNTWRLLRTRFSPIFTSGKLKNMLHLVERCGDQLLEHLDATIPSSIECDVVNITKRYAIMSISACVFGIDRDMTKPDEKLEEVNKMIFTQYQALELFYVCPELLKKMHFNALPKKISEYFIRLVDEVINKQRNGVPSNRKDFMDLLLEMKNMTELKGGKKNDGDEITVLPVTDEVIAAQAMVFHGAGMESSATTLAFALHELAKNQDVQEKLFQEIKQQVFEKNNGELSLETLKQLTYMSQVFDETLRMYPIIDLQRKVSASSVQIPGTDITLKRDDYIFVPIRGIHYDEKYYPDPYKFDPERFSPENVKSRHPCAFLPFGLGPRHCIGARFATVQNRLFLVKFLSHYKVEPPAVTKKFTYNPMKITLAATDGVPLKITRRNIS</sequence>
<dbReference type="InterPro" id="IPR002401">
    <property type="entry name" value="Cyt_P450_E_grp-I"/>
</dbReference>
<dbReference type="Pfam" id="PF00067">
    <property type="entry name" value="p450"/>
    <property type="match status" value="1"/>
</dbReference>
<evidence type="ECO:0000256" key="6">
    <source>
        <dbReference type="ARBA" id="ARBA00022617"/>
    </source>
</evidence>
<comment type="similarity">
    <text evidence="4 15">Belongs to the cytochrome P450 family.</text>
</comment>
<evidence type="ECO:0000313" key="17">
    <source>
        <dbReference type="Proteomes" id="UP001153292"/>
    </source>
</evidence>
<evidence type="ECO:0000256" key="10">
    <source>
        <dbReference type="ARBA" id="ARBA00023002"/>
    </source>
</evidence>
<evidence type="ECO:0000256" key="9">
    <source>
        <dbReference type="ARBA" id="ARBA00022848"/>
    </source>
</evidence>
<evidence type="ECO:0000256" key="15">
    <source>
        <dbReference type="RuleBase" id="RU000461"/>
    </source>
</evidence>
<dbReference type="PANTHER" id="PTHR24292">
    <property type="entry name" value="CYTOCHROME P450"/>
    <property type="match status" value="1"/>
</dbReference>
<reference evidence="16" key="1">
    <citation type="submission" date="2021-12" db="EMBL/GenBank/DDBJ databases">
        <authorList>
            <person name="King R."/>
        </authorList>
    </citation>
    <scope>NUCLEOTIDE SEQUENCE</scope>
</reference>
<keyword evidence="7 15" id="KW-0479">Metal-binding</keyword>
<name>A0ABN8BBS4_CHISP</name>
<keyword evidence="13" id="KW-0472">Membrane</keyword>
<comment type="subcellular location">
    <subcellularLocation>
        <location evidence="3">Endoplasmic reticulum membrane</location>
        <topology evidence="3">Peripheral membrane protein</topology>
    </subcellularLocation>
    <subcellularLocation>
        <location evidence="2">Microsome membrane</location>
        <topology evidence="2">Peripheral membrane protein</topology>
    </subcellularLocation>
</comment>
<dbReference type="PANTHER" id="PTHR24292:SF104">
    <property type="entry name" value="CYTOCHROME P450 308A1-RELATED"/>
    <property type="match status" value="1"/>
</dbReference>
<protein>
    <recommendedName>
        <fullName evidence="5">unspecific monooxygenase</fullName>
        <ecNumber evidence="5">1.14.14.1</ecNumber>
    </recommendedName>
</protein>
<keyword evidence="11 15" id="KW-0408">Iron</keyword>
<dbReference type="PRINTS" id="PR00463">
    <property type="entry name" value="EP450I"/>
</dbReference>
<accession>A0ABN8BBS4</accession>
<keyword evidence="9" id="KW-0492">Microsome</keyword>
<dbReference type="PRINTS" id="PR00385">
    <property type="entry name" value="P450"/>
</dbReference>
<dbReference type="EMBL" id="OU963919">
    <property type="protein sequence ID" value="CAH0403827.1"/>
    <property type="molecule type" value="Genomic_DNA"/>
</dbReference>
<evidence type="ECO:0000256" key="7">
    <source>
        <dbReference type="ARBA" id="ARBA00022723"/>
    </source>
</evidence>
<dbReference type="InterPro" id="IPR001128">
    <property type="entry name" value="Cyt_P450"/>
</dbReference>
<evidence type="ECO:0000256" key="11">
    <source>
        <dbReference type="ARBA" id="ARBA00023004"/>
    </source>
</evidence>
<keyword evidence="10 15" id="KW-0560">Oxidoreductase</keyword>
<evidence type="ECO:0000256" key="8">
    <source>
        <dbReference type="ARBA" id="ARBA00022824"/>
    </source>
</evidence>
<organism evidence="16 17">
    <name type="scientific">Chilo suppressalis</name>
    <name type="common">Asiatic rice borer moth</name>
    <dbReference type="NCBI Taxonomy" id="168631"/>
    <lineage>
        <taxon>Eukaryota</taxon>
        <taxon>Metazoa</taxon>
        <taxon>Ecdysozoa</taxon>
        <taxon>Arthropoda</taxon>
        <taxon>Hexapoda</taxon>
        <taxon>Insecta</taxon>
        <taxon>Pterygota</taxon>
        <taxon>Neoptera</taxon>
        <taxon>Endopterygota</taxon>
        <taxon>Lepidoptera</taxon>
        <taxon>Glossata</taxon>
        <taxon>Ditrysia</taxon>
        <taxon>Pyraloidea</taxon>
        <taxon>Crambidae</taxon>
        <taxon>Crambinae</taxon>
        <taxon>Chilo</taxon>
    </lineage>
</organism>
<dbReference type="InterPro" id="IPR036396">
    <property type="entry name" value="Cyt_P450_sf"/>
</dbReference>
<dbReference type="Proteomes" id="UP001153292">
    <property type="component" value="Chromosome 26"/>
</dbReference>
<comment type="cofactor">
    <cofactor evidence="1">
        <name>heme</name>
        <dbReference type="ChEBI" id="CHEBI:30413"/>
    </cofactor>
</comment>
<evidence type="ECO:0000256" key="12">
    <source>
        <dbReference type="ARBA" id="ARBA00023033"/>
    </source>
</evidence>